<evidence type="ECO:0000313" key="2">
    <source>
        <dbReference type="Proteomes" id="UP001596378"/>
    </source>
</evidence>
<evidence type="ECO:0000313" key="1">
    <source>
        <dbReference type="EMBL" id="MFC7147931.1"/>
    </source>
</evidence>
<proteinExistence type="predicted"/>
<dbReference type="Proteomes" id="UP001596378">
    <property type="component" value="Unassembled WGS sequence"/>
</dbReference>
<evidence type="ECO:0008006" key="3">
    <source>
        <dbReference type="Google" id="ProtNLM"/>
    </source>
</evidence>
<sequence length="63" mass="7167">MKYGYVAGYDQFFYIADMIDVYDRTLVGYHMGACCEAKDVCRMVEATLTSRLSPEEPPPVDPH</sequence>
<dbReference type="EMBL" id="JBHTAI010000003">
    <property type="protein sequence ID" value="MFC7147931.1"/>
    <property type="molecule type" value="Genomic_DNA"/>
</dbReference>
<reference evidence="2" key="1">
    <citation type="journal article" date="2019" name="Int. J. Syst. Evol. Microbiol.">
        <title>The Global Catalogue of Microorganisms (GCM) 10K type strain sequencing project: providing services to taxonomists for standard genome sequencing and annotation.</title>
        <authorList>
            <consortium name="The Broad Institute Genomics Platform"/>
            <consortium name="The Broad Institute Genome Sequencing Center for Infectious Disease"/>
            <person name="Wu L."/>
            <person name="Ma J."/>
        </authorList>
    </citation>
    <scope>NUCLEOTIDE SEQUENCE [LARGE SCALE GENOMIC DNA]</scope>
    <source>
        <strain evidence="2">KCTC 12907</strain>
    </source>
</reference>
<keyword evidence="2" id="KW-1185">Reference proteome</keyword>
<name>A0ABW2F6B8_9BACL</name>
<comment type="caution">
    <text evidence="1">The sequence shown here is derived from an EMBL/GenBank/DDBJ whole genome shotgun (WGS) entry which is preliminary data.</text>
</comment>
<protein>
    <recommendedName>
        <fullName evidence="3">Integrase catalytic domain-containing protein</fullName>
    </recommendedName>
</protein>
<gene>
    <name evidence="1" type="ORF">ACFQMJ_05230</name>
</gene>
<accession>A0ABW2F6B8</accession>
<organism evidence="1 2">
    <name type="scientific">Cohnella cellulosilytica</name>
    <dbReference type="NCBI Taxonomy" id="986710"/>
    <lineage>
        <taxon>Bacteria</taxon>
        <taxon>Bacillati</taxon>
        <taxon>Bacillota</taxon>
        <taxon>Bacilli</taxon>
        <taxon>Bacillales</taxon>
        <taxon>Paenibacillaceae</taxon>
        <taxon>Cohnella</taxon>
    </lineage>
</organism>